<feature type="domain" description="HTH gntR-type" evidence="4">
    <location>
        <begin position="14"/>
        <end position="82"/>
    </location>
</feature>
<evidence type="ECO:0000313" key="6">
    <source>
        <dbReference type="Proteomes" id="UP000487757"/>
    </source>
</evidence>
<keyword evidence="1" id="KW-0805">Transcription regulation</keyword>
<dbReference type="InterPro" id="IPR008920">
    <property type="entry name" value="TF_FadR/GntR_C"/>
</dbReference>
<dbReference type="PANTHER" id="PTHR43537">
    <property type="entry name" value="TRANSCRIPTIONAL REGULATOR, GNTR FAMILY"/>
    <property type="match status" value="1"/>
</dbReference>
<protein>
    <submittedName>
        <fullName evidence="5">FCD domain-containing protein</fullName>
    </submittedName>
</protein>
<dbReference type="EMBL" id="WKKH01000018">
    <property type="protein sequence ID" value="MRX76947.1"/>
    <property type="molecule type" value="Genomic_DNA"/>
</dbReference>
<dbReference type="Proteomes" id="UP000487757">
    <property type="component" value="Unassembled WGS sequence"/>
</dbReference>
<evidence type="ECO:0000259" key="4">
    <source>
        <dbReference type="PROSITE" id="PS50949"/>
    </source>
</evidence>
<dbReference type="CDD" id="cd07377">
    <property type="entry name" value="WHTH_GntR"/>
    <property type="match status" value="1"/>
</dbReference>
<dbReference type="GO" id="GO:0003700">
    <property type="term" value="F:DNA-binding transcription factor activity"/>
    <property type="evidence" value="ECO:0007669"/>
    <property type="project" value="InterPro"/>
</dbReference>
<evidence type="ECO:0000313" key="5">
    <source>
        <dbReference type="EMBL" id="MRX76947.1"/>
    </source>
</evidence>
<keyword evidence="3" id="KW-0804">Transcription</keyword>
<evidence type="ECO:0000256" key="1">
    <source>
        <dbReference type="ARBA" id="ARBA00023015"/>
    </source>
</evidence>
<dbReference type="Gene3D" id="1.10.10.10">
    <property type="entry name" value="Winged helix-like DNA-binding domain superfamily/Winged helix DNA-binding domain"/>
    <property type="match status" value="1"/>
</dbReference>
<gene>
    <name evidence="5" type="ORF">GJU39_12705</name>
</gene>
<dbReference type="InterPro" id="IPR011711">
    <property type="entry name" value="GntR_C"/>
</dbReference>
<dbReference type="SMART" id="SM00895">
    <property type="entry name" value="FCD"/>
    <property type="match status" value="1"/>
</dbReference>
<dbReference type="GO" id="GO:0003677">
    <property type="term" value="F:DNA binding"/>
    <property type="evidence" value="ECO:0007669"/>
    <property type="project" value="UniProtKB-KW"/>
</dbReference>
<keyword evidence="6" id="KW-1185">Reference proteome</keyword>
<proteinExistence type="predicted"/>
<dbReference type="AlphaFoldDB" id="A0A7K0FZC3"/>
<dbReference type="PROSITE" id="PS50949">
    <property type="entry name" value="HTH_GNTR"/>
    <property type="match status" value="1"/>
</dbReference>
<dbReference type="Gene3D" id="1.20.120.530">
    <property type="entry name" value="GntR ligand-binding domain-like"/>
    <property type="match status" value="1"/>
</dbReference>
<evidence type="ECO:0000256" key="2">
    <source>
        <dbReference type="ARBA" id="ARBA00023125"/>
    </source>
</evidence>
<dbReference type="Pfam" id="PF00392">
    <property type="entry name" value="GntR"/>
    <property type="match status" value="1"/>
</dbReference>
<dbReference type="OrthoDB" id="9799482at2"/>
<dbReference type="Pfam" id="PF07729">
    <property type="entry name" value="FCD"/>
    <property type="match status" value="1"/>
</dbReference>
<comment type="caution">
    <text evidence="5">The sequence shown here is derived from an EMBL/GenBank/DDBJ whole genome shotgun (WGS) entry which is preliminary data.</text>
</comment>
<dbReference type="InterPro" id="IPR036390">
    <property type="entry name" value="WH_DNA-bd_sf"/>
</dbReference>
<organism evidence="5 6">
    <name type="scientific">Pedobacter petrophilus</name>
    <dbReference type="NCBI Taxonomy" id="1908241"/>
    <lineage>
        <taxon>Bacteria</taxon>
        <taxon>Pseudomonadati</taxon>
        <taxon>Bacteroidota</taxon>
        <taxon>Sphingobacteriia</taxon>
        <taxon>Sphingobacteriales</taxon>
        <taxon>Sphingobacteriaceae</taxon>
        <taxon>Pedobacter</taxon>
    </lineage>
</organism>
<sequence length="239" mass="26577">MSDILENFSTIKLESPVDVIIKRLKEMISSGILKPGDRLPAERILAEKFGIGRSYVRQAIMKLEFYGMLKTLPQSGTTVSGLSLKIIDSIFTDIINFNTQSFASLIEARYYLEINAAKLAAMRRTQQDLDSLAQILADFEEKTLKGQSAVDEDMLFHIKIASATKNAVFDSMILILIPDLIKNIVEKKICKEDRGQTSIAEHKKIFNSIKAGNADAAGKAMAEHLNEIFEISKQDSFGA</sequence>
<keyword evidence="2" id="KW-0238">DNA-binding</keyword>
<dbReference type="RefSeq" id="WP_154281174.1">
    <property type="nucleotide sequence ID" value="NZ_JBHUJQ010000001.1"/>
</dbReference>
<evidence type="ECO:0000256" key="3">
    <source>
        <dbReference type="ARBA" id="ARBA00023163"/>
    </source>
</evidence>
<accession>A0A7K0FZC3</accession>
<dbReference type="SUPFAM" id="SSF48008">
    <property type="entry name" value="GntR ligand-binding domain-like"/>
    <property type="match status" value="1"/>
</dbReference>
<name>A0A7K0FZC3_9SPHI</name>
<dbReference type="PRINTS" id="PR00035">
    <property type="entry name" value="HTHGNTR"/>
</dbReference>
<reference evidence="5 6" key="1">
    <citation type="submission" date="2019-11" db="EMBL/GenBank/DDBJ databases">
        <title>Pedobacter petrophilus genome.</title>
        <authorList>
            <person name="Feldbauer M.J."/>
            <person name="Newman J.D."/>
        </authorList>
    </citation>
    <scope>NUCLEOTIDE SEQUENCE [LARGE SCALE GENOMIC DNA]</scope>
    <source>
        <strain evidence="5 6">LMG 29686</strain>
    </source>
</reference>
<dbReference type="InterPro" id="IPR036388">
    <property type="entry name" value="WH-like_DNA-bd_sf"/>
</dbReference>
<dbReference type="SMART" id="SM00345">
    <property type="entry name" value="HTH_GNTR"/>
    <property type="match status" value="1"/>
</dbReference>
<dbReference type="PANTHER" id="PTHR43537:SF5">
    <property type="entry name" value="UXU OPERON TRANSCRIPTIONAL REGULATOR"/>
    <property type="match status" value="1"/>
</dbReference>
<dbReference type="SUPFAM" id="SSF46785">
    <property type="entry name" value="Winged helix' DNA-binding domain"/>
    <property type="match status" value="1"/>
</dbReference>
<dbReference type="InterPro" id="IPR000524">
    <property type="entry name" value="Tscrpt_reg_HTH_GntR"/>
</dbReference>